<dbReference type="InterPro" id="IPR048913">
    <property type="entry name" value="BetaGal_gal-bd"/>
</dbReference>
<evidence type="ECO:0000256" key="7">
    <source>
        <dbReference type="RuleBase" id="RU003679"/>
    </source>
</evidence>
<dbReference type="InterPro" id="IPR017853">
    <property type="entry name" value="GH"/>
</dbReference>
<dbReference type="FunFam" id="3.20.20.80:FF:000017">
    <property type="entry name" value="Beta-galactosidase"/>
    <property type="match status" value="1"/>
</dbReference>
<dbReference type="GO" id="GO:0005975">
    <property type="term" value="P:carbohydrate metabolic process"/>
    <property type="evidence" value="ECO:0007669"/>
    <property type="project" value="InterPro"/>
</dbReference>
<evidence type="ECO:0000256" key="8">
    <source>
        <dbReference type="SAM" id="SignalP"/>
    </source>
</evidence>
<evidence type="ECO:0000259" key="9">
    <source>
        <dbReference type="Pfam" id="PF01301"/>
    </source>
</evidence>
<organism evidence="12 13">
    <name type="scientific">Macrosiphum euphorbiae</name>
    <name type="common">potato aphid</name>
    <dbReference type="NCBI Taxonomy" id="13131"/>
    <lineage>
        <taxon>Eukaryota</taxon>
        <taxon>Metazoa</taxon>
        <taxon>Ecdysozoa</taxon>
        <taxon>Arthropoda</taxon>
        <taxon>Hexapoda</taxon>
        <taxon>Insecta</taxon>
        <taxon>Pterygota</taxon>
        <taxon>Neoptera</taxon>
        <taxon>Paraneoptera</taxon>
        <taxon>Hemiptera</taxon>
        <taxon>Sternorrhyncha</taxon>
        <taxon>Aphidomorpha</taxon>
        <taxon>Aphidoidea</taxon>
        <taxon>Aphididae</taxon>
        <taxon>Macrosiphini</taxon>
        <taxon>Macrosiphum</taxon>
    </lineage>
</organism>
<dbReference type="SUPFAM" id="SSF49785">
    <property type="entry name" value="Galactose-binding domain-like"/>
    <property type="match status" value="1"/>
</dbReference>
<feature type="domain" description="Beta-galactosidase 1-like first all-beta" evidence="10">
    <location>
        <begin position="412"/>
        <end position="523"/>
    </location>
</feature>
<proteinExistence type="inferred from homology"/>
<feature type="domain" description="Beta-galactosidase galactose-binding" evidence="11">
    <location>
        <begin position="544"/>
        <end position="603"/>
    </location>
</feature>
<evidence type="ECO:0000313" key="12">
    <source>
        <dbReference type="EMBL" id="CAI6357601.1"/>
    </source>
</evidence>
<accession>A0AAV0WP52</accession>
<keyword evidence="5" id="KW-0326">Glycosidase</keyword>
<comment type="caution">
    <text evidence="12">The sequence shown here is derived from an EMBL/GenBank/DDBJ whole genome shotgun (WGS) entry which is preliminary data.</text>
</comment>
<dbReference type="InterPro" id="IPR001944">
    <property type="entry name" value="Glycoside_Hdrlase_35"/>
</dbReference>
<dbReference type="PRINTS" id="PR00742">
    <property type="entry name" value="GLHYDRLASE35"/>
</dbReference>
<feature type="domain" description="Glycoside hydrolase 35 catalytic" evidence="9">
    <location>
        <begin position="37"/>
        <end position="360"/>
    </location>
</feature>
<comment type="similarity">
    <text evidence="1 7">Belongs to the glycosyl hydrolase 35 family.</text>
</comment>
<dbReference type="InterPro" id="IPR048912">
    <property type="entry name" value="BetaGal1-like_ABD1"/>
</dbReference>
<dbReference type="Pfam" id="PF21317">
    <property type="entry name" value="BetaGal_ABD_1"/>
    <property type="match status" value="1"/>
</dbReference>
<evidence type="ECO:0000259" key="11">
    <source>
        <dbReference type="Pfam" id="PF21467"/>
    </source>
</evidence>
<protein>
    <recommendedName>
        <fullName evidence="14">Beta-galactosidase</fullName>
    </recommendedName>
</protein>
<evidence type="ECO:0000256" key="2">
    <source>
        <dbReference type="ARBA" id="ARBA00022729"/>
    </source>
</evidence>
<dbReference type="GO" id="GO:0004565">
    <property type="term" value="F:beta-galactosidase activity"/>
    <property type="evidence" value="ECO:0007669"/>
    <property type="project" value="InterPro"/>
</dbReference>
<evidence type="ECO:0000313" key="13">
    <source>
        <dbReference type="Proteomes" id="UP001160148"/>
    </source>
</evidence>
<dbReference type="InterPro" id="IPR031330">
    <property type="entry name" value="Gly_Hdrlase_35_cat"/>
</dbReference>
<evidence type="ECO:0000256" key="1">
    <source>
        <dbReference type="ARBA" id="ARBA00009809"/>
    </source>
</evidence>
<evidence type="ECO:0000256" key="6">
    <source>
        <dbReference type="PIRSR" id="PIRSR006336-1"/>
    </source>
</evidence>
<dbReference type="SUPFAM" id="SSF51445">
    <property type="entry name" value="(Trans)glycosidases"/>
    <property type="match status" value="1"/>
</dbReference>
<dbReference type="Pfam" id="PF21467">
    <property type="entry name" value="BetaGal_gal-bd"/>
    <property type="match status" value="1"/>
</dbReference>
<dbReference type="Gene3D" id="2.60.120.260">
    <property type="entry name" value="Galactose-binding domain-like"/>
    <property type="match status" value="2"/>
</dbReference>
<sequence length="663" mass="75559">MHWFGVCCFWPLFVFVLSDNNNSTNNRTFIVDYEKNEFLKDGEVFRYVSGDLHYFRIPKPYWKDRIQKVKAAGLNAITTYVEWSLHEPFPGKYNFEGMADLEYFIKLIQDEGMYLILRPGPYICAERDFGGFPYWLLNVTPKGSLRTNDSSYKKYVSQWFSVLMQKMQPHLYGNGGNIIMVQVENEYGSYYACDSDYKLWLRDLLKGYVEDKALLFTIDICSQKDFDCGPIPEVYATVDFGISVNPAKCFDFLKNFQKGGPPVNSEFYPGWLAHWQEPYPKVNSDDVVNQMKSMLSLNASFSFYMFHGGTNFGFTSGANIFVSDTNIGYLPQLTSYDYDAPIAEAGDLTEKYFKIKRTLENAKHSGPVPENISVISPIPKLKAAYGTFYLRPLVSIFDKVTHRINPVLSDNPLTFEGMDINTGFVMYETILLNKFQNPVNLTVNSVRDRAIIFLDQVKVGTMNRLKGNTTIFLDIKKHSAQTLSILIENQGRINFGDFIEDRKGILGNVLLDDEKVGPWKMIAHPLNETSWLSSIKPVDNVEVPAFYRTQFTLPENLDTLDTYLDTSGWTKGVAFLNDINLGRYWPLAGPQITLYVPASFLKPPPAANSLVMFELEHAPQDLSIKFVDEPKINGHINTLGPSSVLIITSLFMATTQCYHIFKT</sequence>
<dbReference type="AlphaFoldDB" id="A0AAV0WP52"/>
<evidence type="ECO:0000256" key="4">
    <source>
        <dbReference type="ARBA" id="ARBA00023180"/>
    </source>
</evidence>
<feature type="active site" description="Proton donor" evidence="6">
    <location>
        <position position="186"/>
    </location>
</feature>
<feature type="signal peptide" evidence="8">
    <location>
        <begin position="1"/>
        <end position="18"/>
    </location>
</feature>
<keyword evidence="13" id="KW-1185">Reference proteome</keyword>
<evidence type="ECO:0000259" key="10">
    <source>
        <dbReference type="Pfam" id="PF21317"/>
    </source>
</evidence>
<reference evidence="12 13" key="1">
    <citation type="submission" date="2023-01" db="EMBL/GenBank/DDBJ databases">
        <authorList>
            <person name="Whitehead M."/>
        </authorList>
    </citation>
    <scope>NUCLEOTIDE SEQUENCE [LARGE SCALE GENOMIC DNA]</scope>
</reference>
<evidence type="ECO:0008006" key="14">
    <source>
        <dbReference type="Google" id="ProtNLM"/>
    </source>
</evidence>
<dbReference type="PIRSF" id="PIRSF006336">
    <property type="entry name" value="B-gal"/>
    <property type="match status" value="1"/>
</dbReference>
<keyword evidence="3" id="KW-0378">Hydrolase</keyword>
<feature type="active site" description="Nucleophile" evidence="6">
    <location>
        <position position="266"/>
    </location>
</feature>
<dbReference type="PANTHER" id="PTHR23421">
    <property type="entry name" value="BETA-GALACTOSIDASE RELATED"/>
    <property type="match status" value="1"/>
</dbReference>
<name>A0AAV0WP52_9HEMI</name>
<dbReference type="Pfam" id="PF01301">
    <property type="entry name" value="Glyco_hydro_35"/>
    <property type="match status" value="1"/>
</dbReference>
<evidence type="ECO:0000256" key="3">
    <source>
        <dbReference type="ARBA" id="ARBA00022801"/>
    </source>
</evidence>
<dbReference type="Proteomes" id="UP001160148">
    <property type="component" value="Unassembled WGS sequence"/>
</dbReference>
<dbReference type="Gene3D" id="3.20.20.80">
    <property type="entry name" value="Glycosidases"/>
    <property type="match status" value="1"/>
</dbReference>
<feature type="chain" id="PRO_5043852523" description="Beta-galactosidase" evidence="8">
    <location>
        <begin position="19"/>
        <end position="663"/>
    </location>
</feature>
<dbReference type="InterPro" id="IPR008979">
    <property type="entry name" value="Galactose-bd-like_sf"/>
</dbReference>
<keyword evidence="4" id="KW-0325">Glycoprotein</keyword>
<dbReference type="InterPro" id="IPR026283">
    <property type="entry name" value="B-gal_1-like"/>
</dbReference>
<evidence type="ECO:0000256" key="5">
    <source>
        <dbReference type="ARBA" id="ARBA00023295"/>
    </source>
</evidence>
<dbReference type="EMBL" id="CARXXK010000002">
    <property type="protein sequence ID" value="CAI6357601.1"/>
    <property type="molecule type" value="Genomic_DNA"/>
</dbReference>
<gene>
    <name evidence="12" type="ORF">MEUPH1_LOCUS13210</name>
</gene>
<keyword evidence="2 8" id="KW-0732">Signal</keyword>